<evidence type="ECO:0000313" key="1">
    <source>
        <dbReference type="EMBL" id="KAB3536270.1"/>
    </source>
</evidence>
<name>A0A6I0FEN4_9FIRM</name>
<reference evidence="1 2" key="1">
    <citation type="submission" date="2019-10" db="EMBL/GenBank/DDBJ databases">
        <title>Alkaliphilus serpentinus sp. nov. and Alkaliphilus pronyensis sp. nov., two novel anaerobic alkaliphilic species isolated from the serpentinized-hosted hydrothermal field of the Prony Bay (New Caledonia).</title>
        <authorList>
            <person name="Postec A."/>
        </authorList>
    </citation>
    <scope>NUCLEOTIDE SEQUENCE [LARGE SCALE GENOMIC DNA]</scope>
    <source>
        <strain evidence="1 2">LacV</strain>
    </source>
</reference>
<keyword evidence="2" id="KW-1185">Reference proteome</keyword>
<protein>
    <recommendedName>
        <fullName evidence="3">Nucleoside 2-deoxyribosyltransferase</fullName>
    </recommendedName>
</protein>
<accession>A0A6I0FEN4</accession>
<dbReference type="AlphaFoldDB" id="A0A6I0FEN4"/>
<sequence length="127" mass="14456">MKINAFIPHRWNNNDYSDITALLDRTKYCVRDYSVPSSSPFDSVDRRFSVDPQIQKQIKYASVIICSNRPANNSGMSLDEIKFAISIGKPVVAIKITESTSRYISELNIPVVSKRKDALETWISRNV</sequence>
<organism evidence="1 2">
    <name type="scientific">Alkaliphilus pronyensis</name>
    <dbReference type="NCBI Taxonomy" id="1482732"/>
    <lineage>
        <taxon>Bacteria</taxon>
        <taxon>Bacillati</taxon>
        <taxon>Bacillota</taxon>
        <taxon>Clostridia</taxon>
        <taxon>Peptostreptococcales</taxon>
        <taxon>Natronincolaceae</taxon>
        <taxon>Alkaliphilus</taxon>
    </lineage>
</organism>
<gene>
    <name evidence="1" type="ORF">F8154_04105</name>
</gene>
<evidence type="ECO:0000313" key="2">
    <source>
        <dbReference type="Proteomes" id="UP000432715"/>
    </source>
</evidence>
<dbReference type="OrthoDB" id="9811746at2"/>
<dbReference type="RefSeq" id="WP_151860326.1">
    <property type="nucleotide sequence ID" value="NZ_WBZC01000012.1"/>
</dbReference>
<proteinExistence type="predicted"/>
<dbReference type="EMBL" id="WBZC01000012">
    <property type="protein sequence ID" value="KAB3536270.1"/>
    <property type="molecule type" value="Genomic_DNA"/>
</dbReference>
<comment type="caution">
    <text evidence="1">The sequence shown here is derived from an EMBL/GenBank/DDBJ whole genome shotgun (WGS) entry which is preliminary data.</text>
</comment>
<evidence type="ECO:0008006" key="3">
    <source>
        <dbReference type="Google" id="ProtNLM"/>
    </source>
</evidence>
<dbReference type="Proteomes" id="UP000432715">
    <property type="component" value="Unassembled WGS sequence"/>
</dbReference>